<feature type="domain" description="Catalase core" evidence="10">
    <location>
        <begin position="3"/>
        <end position="313"/>
    </location>
</feature>
<evidence type="ECO:0000256" key="2">
    <source>
        <dbReference type="ARBA" id="ARBA00022559"/>
    </source>
</evidence>
<dbReference type="GO" id="GO:0042542">
    <property type="term" value="P:response to hydrogen peroxide"/>
    <property type="evidence" value="ECO:0007669"/>
    <property type="project" value="TreeGrafter"/>
</dbReference>
<keyword evidence="2 7" id="KW-0575">Peroxidase</keyword>
<dbReference type="SUPFAM" id="SSF56634">
    <property type="entry name" value="Heme-dependent catalase-like"/>
    <property type="match status" value="1"/>
</dbReference>
<dbReference type="GO" id="GO:0004096">
    <property type="term" value="F:catalase activity"/>
    <property type="evidence" value="ECO:0007669"/>
    <property type="project" value="InterPro"/>
</dbReference>
<dbReference type="PROSITE" id="PS51402">
    <property type="entry name" value="CATALASE_3"/>
    <property type="match status" value="1"/>
</dbReference>
<reference evidence="11 12" key="1">
    <citation type="submission" date="2019-12" db="EMBL/GenBank/DDBJ databases">
        <title>Complete genome sequence of Mycolicibacterium xenopi str. JCM15661T.</title>
        <authorList>
            <person name="Yoshida M."/>
            <person name="Fukano H."/>
            <person name="Asakura T."/>
            <person name="Hoshino Y."/>
        </authorList>
    </citation>
    <scope>NUCLEOTIDE SEQUENCE [LARGE SCALE GENOMIC DNA]</scope>
    <source>
        <strain evidence="11 12">JCM 15661T</strain>
    </source>
</reference>
<accession>A0AAD1GX38</accession>
<keyword evidence="6 7" id="KW-0408">Iron</keyword>
<keyword evidence="3 7" id="KW-0349">Heme</keyword>
<dbReference type="Gene3D" id="2.40.180.10">
    <property type="entry name" value="Catalase core domain"/>
    <property type="match status" value="1"/>
</dbReference>
<evidence type="ECO:0000256" key="4">
    <source>
        <dbReference type="ARBA" id="ARBA00022723"/>
    </source>
</evidence>
<dbReference type="EC" id="1.11.1.-" evidence="7"/>
<dbReference type="PANTHER" id="PTHR11465:SF9">
    <property type="entry name" value="CATALASE"/>
    <property type="match status" value="1"/>
</dbReference>
<dbReference type="InterPro" id="IPR024168">
    <property type="entry name" value="Catalase_SrpA-type_pred"/>
</dbReference>
<keyword evidence="5 7" id="KW-0560">Oxidoreductase</keyword>
<dbReference type="KEGG" id="mxe:MYXE_07270"/>
<dbReference type="RefSeq" id="WP_085197766.1">
    <property type="nucleotide sequence ID" value="NZ_AP022314.1"/>
</dbReference>
<sequence>MEHPVTPDDAIEAIRGAGGARPGYRALHAKGTLYRGTFTATPEAPRLSRAKHLDGSAVPALIRFSNGSGNPTQHDGLPQVRGMAVKFTLPDGSTTDVSTQTARLFTSSTPAGFVDLLHALRPGLGMPARIAKYIATHPRLLGALPVLLSANKVPASYATVEYHGLHAYRWIDADGGARFVRYHLSPAAGEQFLSLRAARAKHPDFLTEELNTRLANRPAQFDFRVQIAGPNDSTVDPSAAWHSTDFVTAGTLEIVGLDHEREKGNDIVVFDPMRVTDGIELSDDPVLRFRTHAYSASVKLRTGVDRGPEAPPT</sequence>
<dbReference type="InterPro" id="IPR011614">
    <property type="entry name" value="Catalase_core"/>
</dbReference>
<evidence type="ECO:0000313" key="12">
    <source>
        <dbReference type="Proteomes" id="UP000464624"/>
    </source>
</evidence>
<dbReference type="PIRSF" id="PIRSF000296">
    <property type="entry name" value="SrpA"/>
    <property type="match status" value="1"/>
</dbReference>
<feature type="binding site" description="axial binding residue" evidence="9">
    <location>
        <position position="294"/>
    </location>
    <ligand>
        <name>heme</name>
        <dbReference type="ChEBI" id="CHEBI:30413"/>
    </ligand>
    <ligandPart>
        <name>Fe</name>
        <dbReference type="ChEBI" id="CHEBI:18248"/>
    </ligandPart>
</feature>
<evidence type="ECO:0000256" key="7">
    <source>
        <dbReference type="PIRNR" id="PIRNR000296"/>
    </source>
</evidence>
<dbReference type="PANTHER" id="PTHR11465">
    <property type="entry name" value="CATALASE"/>
    <property type="match status" value="1"/>
</dbReference>
<dbReference type="GO" id="GO:0005737">
    <property type="term" value="C:cytoplasm"/>
    <property type="evidence" value="ECO:0007669"/>
    <property type="project" value="TreeGrafter"/>
</dbReference>
<evidence type="ECO:0000256" key="1">
    <source>
        <dbReference type="ARBA" id="ARBA00005329"/>
    </source>
</evidence>
<organism evidence="11 12">
    <name type="scientific">Mycobacterium xenopi</name>
    <dbReference type="NCBI Taxonomy" id="1789"/>
    <lineage>
        <taxon>Bacteria</taxon>
        <taxon>Bacillati</taxon>
        <taxon>Actinomycetota</taxon>
        <taxon>Actinomycetes</taxon>
        <taxon>Mycobacteriales</taxon>
        <taxon>Mycobacteriaceae</taxon>
        <taxon>Mycobacterium</taxon>
    </lineage>
</organism>
<dbReference type="CDD" id="cd08153">
    <property type="entry name" value="srpA_like"/>
    <property type="match status" value="1"/>
</dbReference>
<evidence type="ECO:0000256" key="3">
    <source>
        <dbReference type="ARBA" id="ARBA00022617"/>
    </source>
</evidence>
<dbReference type="InterPro" id="IPR020835">
    <property type="entry name" value="Catalase_sf"/>
</dbReference>
<protein>
    <recommendedName>
        <fullName evidence="7">Catalase-related peroxidase</fullName>
        <ecNumber evidence="7">1.11.1.-</ecNumber>
    </recommendedName>
</protein>
<gene>
    <name evidence="11" type="primary">srpA</name>
    <name evidence="11" type="ORF">MYXE_07270</name>
</gene>
<dbReference type="GO" id="GO:0020037">
    <property type="term" value="F:heme binding"/>
    <property type="evidence" value="ECO:0007669"/>
    <property type="project" value="InterPro"/>
</dbReference>
<keyword evidence="4 7" id="KW-0479">Metal-binding</keyword>
<dbReference type="Pfam" id="PF00199">
    <property type="entry name" value="Catalase"/>
    <property type="match status" value="1"/>
</dbReference>
<evidence type="ECO:0000256" key="5">
    <source>
        <dbReference type="ARBA" id="ARBA00023002"/>
    </source>
</evidence>
<comment type="similarity">
    <text evidence="1 7">Belongs to the catalase family.</text>
</comment>
<feature type="active site" evidence="8">
    <location>
        <position position="28"/>
    </location>
</feature>
<comment type="cofactor">
    <cofactor evidence="7">
        <name>heme</name>
        <dbReference type="ChEBI" id="CHEBI:30413"/>
    </cofactor>
</comment>
<evidence type="ECO:0000313" key="11">
    <source>
        <dbReference type="EMBL" id="BBU20938.1"/>
    </source>
</evidence>
<name>A0AAD1GX38_MYCXE</name>
<evidence type="ECO:0000256" key="9">
    <source>
        <dbReference type="PIRSR" id="PIRSR000296-2"/>
    </source>
</evidence>
<dbReference type="AlphaFoldDB" id="A0AAD1GX38"/>
<dbReference type="Proteomes" id="UP000464624">
    <property type="component" value="Chromosome"/>
</dbReference>
<evidence type="ECO:0000256" key="6">
    <source>
        <dbReference type="ARBA" id="ARBA00023004"/>
    </source>
</evidence>
<dbReference type="GO" id="GO:0046872">
    <property type="term" value="F:metal ion binding"/>
    <property type="evidence" value="ECO:0007669"/>
    <property type="project" value="UniProtKB-KW"/>
</dbReference>
<dbReference type="InterPro" id="IPR018028">
    <property type="entry name" value="Catalase"/>
</dbReference>
<comment type="function">
    <text evidence="7">Has an organic peroxide-dependent peroxidase activity.</text>
</comment>
<evidence type="ECO:0000256" key="8">
    <source>
        <dbReference type="PIRSR" id="PIRSR000296-1"/>
    </source>
</evidence>
<dbReference type="SMART" id="SM01060">
    <property type="entry name" value="Catalase"/>
    <property type="match status" value="1"/>
</dbReference>
<dbReference type="EMBL" id="AP022314">
    <property type="protein sequence ID" value="BBU20938.1"/>
    <property type="molecule type" value="Genomic_DNA"/>
</dbReference>
<dbReference type="GO" id="GO:0042744">
    <property type="term" value="P:hydrogen peroxide catabolic process"/>
    <property type="evidence" value="ECO:0007669"/>
    <property type="project" value="TreeGrafter"/>
</dbReference>
<dbReference type="Gene3D" id="1.20.1280.120">
    <property type="match status" value="1"/>
</dbReference>
<proteinExistence type="inferred from homology"/>
<evidence type="ECO:0000259" key="10">
    <source>
        <dbReference type="SMART" id="SM01060"/>
    </source>
</evidence>
<dbReference type="PRINTS" id="PR00067">
    <property type="entry name" value="CATALASE"/>
</dbReference>